<keyword evidence="2" id="KW-1185">Reference proteome</keyword>
<accession>A0AAD9DN88</accession>
<gene>
    <name evidence="1" type="ORF">P4O66_016446</name>
</gene>
<dbReference type="EMBL" id="JAROKS010000023">
    <property type="protein sequence ID" value="KAK1787966.1"/>
    <property type="molecule type" value="Genomic_DNA"/>
</dbReference>
<proteinExistence type="predicted"/>
<dbReference type="AlphaFoldDB" id="A0AAD9DN88"/>
<dbReference type="Proteomes" id="UP001239994">
    <property type="component" value="Unassembled WGS sequence"/>
</dbReference>
<evidence type="ECO:0000313" key="2">
    <source>
        <dbReference type="Proteomes" id="UP001239994"/>
    </source>
</evidence>
<sequence>MVSRLAEDALCAVFSWLESLAFTACESTNSKKEQRHGNDRPTLMGGLGIWTLPILFGASFWQLCDGHGGVEMANRADGVPEGLQQLGSEGMSLHCIPHFCNLNPTAQTDNQPNTGEGWGVMDVSGSYPVVNWNK</sequence>
<protein>
    <submittedName>
        <fullName evidence="1">Uncharacterized protein</fullName>
    </submittedName>
</protein>
<organism evidence="1 2">
    <name type="scientific">Electrophorus voltai</name>
    <dbReference type="NCBI Taxonomy" id="2609070"/>
    <lineage>
        <taxon>Eukaryota</taxon>
        <taxon>Metazoa</taxon>
        <taxon>Chordata</taxon>
        <taxon>Craniata</taxon>
        <taxon>Vertebrata</taxon>
        <taxon>Euteleostomi</taxon>
        <taxon>Actinopterygii</taxon>
        <taxon>Neopterygii</taxon>
        <taxon>Teleostei</taxon>
        <taxon>Ostariophysi</taxon>
        <taxon>Gymnotiformes</taxon>
        <taxon>Gymnotoidei</taxon>
        <taxon>Gymnotidae</taxon>
        <taxon>Electrophorus</taxon>
    </lineage>
</organism>
<evidence type="ECO:0000313" key="1">
    <source>
        <dbReference type="EMBL" id="KAK1787966.1"/>
    </source>
</evidence>
<name>A0AAD9DN88_9TELE</name>
<reference evidence="1" key="1">
    <citation type="submission" date="2023-03" db="EMBL/GenBank/DDBJ databases">
        <title>Electrophorus voltai genome.</title>
        <authorList>
            <person name="Bian C."/>
        </authorList>
    </citation>
    <scope>NUCLEOTIDE SEQUENCE</scope>
    <source>
        <strain evidence="1">CB-2022</strain>
        <tissue evidence="1">Muscle</tissue>
    </source>
</reference>
<comment type="caution">
    <text evidence="1">The sequence shown here is derived from an EMBL/GenBank/DDBJ whole genome shotgun (WGS) entry which is preliminary data.</text>
</comment>